<dbReference type="SUPFAM" id="SSF52540">
    <property type="entry name" value="P-loop containing nucleoside triphosphate hydrolases"/>
    <property type="match status" value="1"/>
</dbReference>
<dbReference type="PANTHER" id="PTHR42711:SF13">
    <property type="entry name" value="ABC TRANSPORTER, ATP-BINDING PROTEIN"/>
    <property type="match status" value="1"/>
</dbReference>
<dbReference type="Pfam" id="PF00005">
    <property type="entry name" value="ABC_tran"/>
    <property type="match status" value="1"/>
</dbReference>
<dbReference type="CDD" id="cd03230">
    <property type="entry name" value="ABC_DR_subfamily_A"/>
    <property type="match status" value="1"/>
</dbReference>
<dbReference type="EMBL" id="FQVL01000003">
    <property type="protein sequence ID" value="SHE80426.1"/>
    <property type="molecule type" value="Genomic_DNA"/>
</dbReference>
<dbReference type="PROSITE" id="PS50893">
    <property type="entry name" value="ABC_TRANSPORTER_2"/>
    <property type="match status" value="1"/>
</dbReference>
<dbReference type="FunFam" id="3.40.50.300:FF:000589">
    <property type="entry name" value="ABC transporter, ATP-binding subunit"/>
    <property type="match status" value="1"/>
</dbReference>
<name>A0A1M4WGR7_9BACL</name>
<evidence type="ECO:0000256" key="1">
    <source>
        <dbReference type="ARBA" id="ARBA00004236"/>
    </source>
</evidence>
<keyword evidence="4" id="KW-0547">Nucleotide-binding</keyword>
<keyword evidence="7" id="KW-0472">Membrane</keyword>
<dbReference type="InterPro" id="IPR027417">
    <property type="entry name" value="P-loop_NTPase"/>
</dbReference>
<dbReference type="InterPro" id="IPR017871">
    <property type="entry name" value="ABC_transporter-like_CS"/>
</dbReference>
<keyword evidence="10" id="KW-1185">Reference proteome</keyword>
<dbReference type="GO" id="GO:0005524">
    <property type="term" value="F:ATP binding"/>
    <property type="evidence" value="ECO:0007669"/>
    <property type="project" value="UniProtKB-KW"/>
</dbReference>
<protein>
    <submittedName>
        <fullName evidence="9">ABC-2 type transport system ATP-binding protein</fullName>
    </submittedName>
</protein>
<dbReference type="STRING" id="112248.SAMN05444392_103214"/>
<dbReference type="OrthoDB" id="9804819at2"/>
<keyword evidence="2" id="KW-0813">Transport</keyword>
<dbReference type="SMART" id="SM00382">
    <property type="entry name" value="AAA"/>
    <property type="match status" value="1"/>
</dbReference>
<organism evidence="9 10">
    <name type="scientific">Seinonella peptonophila</name>
    <dbReference type="NCBI Taxonomy" id="112248"/>
    <lineage>
        <taxon>Bacteria</taxon>
        <taxon>Bacillati</taxon>
        <taxon>Bacillota</taxon>
        <taxon>Bacilli</taxon>
        <taxon>Bacillales</taxon>
        <taxon>Thermoactinomycetaceae</taxon>
        <taxon>Seinonella</taxon>
    </lineage>
</organism>
<evidence type="ECO:0000259" key="8">
    <source>
        <dbReference type="PROSITE" id="PS50893"/>
    </source>
</evidence>
<dbReference type="AlphaFoldDB" id="A0A1M4WGR7"/>
<dbReference type="InterPro" id="IPR003439">
    <property type="entry name" value="ABC_transporter-like_ATP-bd"/>
</dbReference>
<sequence length="279" mass="31046">MKTVINVKDVTKTYQEVQAIRGVSFEVKKGEIFGFLGPSGSGKTTTIKILTAQIRPTTGSVAVFGKEPAPSSEYMKRMGVLTDHSGLYERLSIEDNLLLFAGLYEVSRTRVEQVLIDVNLKDEKKKAIKHLSKGMKQRVLIARVLLHQPELLFLDEPTSSLDPSNQKYIHQALKELNRAGTTIFLTTHDMLEAEGLCDRIAFLNGGKIVALDTPENLRIQHGNQTITVRLMNGDKKLVACDEQGAAQIYHYLKQGQMQTIHSNEPTLGDIFIKLTGRGL</sequence>
<dbReference type="Proteomes" id="UP000184476">
    <property type="component" value="Unassembled WGS sequence"/>
</dbReference>
<keyword evidence="5 9" id="KW-0067">ATP-binding</keyword>
<dbReference type="PROSITE" id="PS00211">
    <property type="entry name" value="ABC_TRANSPORTER_1"/>
    <property type="match status" value="1"/>
</dbReference>
<dbReference type="InterPro" id="IPR050763">
    <property type="entry name" value="ABC_transporter_ATP-binding"/>
</dbReference>
<evidence type="ECO:0000313" key="9">
    <source>
        <dbReference type="EMBL" id="SHE80426.1"/>
    </source>
</evidence>
<evidence type="ECO:0000256" key="2">
    <source>
        <dbReference type="ARBA" id="ARBA00022448"/>
    </source>
</evidence>
<dbReference type="GO" id="GO:0005886">
    <property type="term" value="C:plasma membrane"/>
    <property type="evidence" value="ECO:0007669"/>
    <property type="project" value="UniProtKB-SubCell"/>
</dbReference>
<evidence type="ECO:0000313" key="10">
    <source>
        <dbReference type="Proteomes" id="UP000184476"/>
    </source>
</evidence>
<comment type="subcellular location">
    <subcellularLocation>
        <location evidence="1">Cell membrane</location>
    </subcellularLocation>
</comment>
<gene>
    <name evidence="9" type="ORF">SAMN05444392_103214</name>
</gene>
<dbReference type="GO" id="GO:0016887">
    <property type="term" value="F:ATP hydrolysis activity"/>
    <property type="evidence" value="ECO:0007669"/>
    <property type="project" value="InterPro"/>
</dbReference>
<dbReference type="PANTHER" id="PTHR42711">
    <property type="entry name" value="ABC TRANSPORTER ATP-BINDING PROTEIN"/>
    <property type="match status" value="1"/>
</dbReference>
<keyword evidence="3" id="KW-1003">Cell membrane</keyword>
<evidence type="ECO:0000256" key="6">
    <source>
        <dbReference type="ARBA" id="ARBA00022967"/>
    </source>
</evidence>
<feature type="domain" description="ABC transporter" evidence="8">
    <location>
        <begin position="5"/>
        <end position="230"/>
    </location>
</feature>
<dbReference type="Gene3D" id="3.40.50.300">
    <property type="entry name" value="P-loop containing nucleotide triphosphate hydrolases"/>
    <property type="match status" value="1"/>
</dbReference>
<accession>A0A1M4WGR7</accession>
<keyword evidence="6" id="KW-1278">Translocase</keyword>
<reference evidence="9 10" key="1">
    <citation type="submission" date="2016-11" db="EMBL/GenBank/DDBJ databases">
        <authorList>
            <person name="Jaros S."/>
            <person name="Januszkiewicz K."/>
            <person name="Wedrychowicz H."/>
        </authorList>
    </citation>
    <scope>NUCLEOTIDE SEQUENCE [LARGE SCALE GENOMIC DNA]</scope>
    <source>
        <strain evidence="9 10">DSM 44666</strain>
    </source>
</reference>
<evidence type="ECO:0000256" key="5">
    <source>
        <dbReference type="ARBA" id="ARBA00022840"/>
    </source>
</evidence>
<proteinExistence type="predicted"/>
<evidence type="ECO:0000256" key="4">
    <source>
        <dbReference type="ARBA" id="ARBA00022741"/>
    </source>
</evidence>
<evidence type="ECO:0000256" key="3">
    <source>
        <dbReference type="ARBA" id="ARBA00022475"/>
    </source>
</evidence>
<dbReference type="RefSeq" id="WP_073154301.1">
    <property type="nucleotide sequence ID" value="NZ_FQVL01000003.1"/>
</dbReference>
<evidence type="ECO:0000256" key="7">
    <source>
        <dbReference type="ARBA" id="ARBA00023136"/>
    </source>
</evidence>
<dbReference type="InterPro" id="IPR003593">
    <property type="entry name" value="AAA+_ATPase"/>
</dbReference>